<keyword evidence="6" id="KW-0269">Exonuclease</keyword>
<reference evidence="6 7" key="1">
    <citation type="submission" date="2019-03" db="EMBL/GenBank/DDBJ databases">
        <authorList>
            <person name="Nijsse B."/>
        </authorList>
    </citation>
    <scope>NUCLEOTIDE SEQUENCE [LARGE SCALE GENOMIC DNA]</scope>
    <source>
        <strain evidence="6">Desulfoluna butyratoxydans MSL71</strain>
    </source>
</reference>
<evidence type="ECO:0000256" key="3">
    <source>
        <dbReference type="ARBA" id="ARBA00022801"/>
    </source>
</evidence>
<organism evidence="6 7">
    <name type="scientific">Desulfoluna butyratoxydans</name>
    <dbReference type="NCBI Taxonomy" id="231438"/>
    <lineage>
        <taxon>Bacteria</taxon>
        <taxon>Pseudomonadati</taxon>
        <taxon>Thermodesulfobacteriota</taxon>
        <taxon>Desulfobacteria</taxon>
        <taxon>Desulfobacterales</taxon>
        <taxon>Desulfolunaceae</taxon>
        <taxon>Desulfoluna</taxon>
    </lineage>
</organism>
<proteinExistence type="inferred from homology"/>
<dbReference type="GO" id="GO:0003677">
    <property type="term" value="F:DNA binding"/>
    <property type="evidence" value="ECO:0007669"/>
    <property type="project" value="TreeGrafter"/>
</dbReference>
<dbReference type="Proteomes" id="UP000507962">
    <property type="component" value="Unassembled WGS sequence"/>
</dbReference>
<dbReference type="GO" id="GO:0004530">
    <property type="term" value="F:deoxyribonuclease I activity"/>
    <property type="evidence" value="ECO:0007669"/>
    <property type="project" value="TreeGrafter"/>
</dbReference>
<gene>
    <name evidence="6" type="ORF">MSL71_16840</name>
</gene>
<keyword evidence="4" id="KW-1133">Transmembrane helix</keyword>
<dbReference type="GO" id="GO:0004527">
    <property type="term" value="F:exonuclease activity"/>
    <property type="evidence" value="ECO:0007669"/>
    <property type="project" value="UniProtKB-KW"/>
</dbReference>
<comment type="similarity">
    <text evidence="1">Belongs to the DNase I family.</text>
</comment>
<name>A0A4U8YKI6_9BACT</name>
<keyword evidence="7" id="KW-1185">Reference proteome</keyword>
<dbReference type="PANTHER" id="PTHR11371:SF31">
    <property type="entry name" value="EXTRACELLULAR NUCLEASE"/>
    <property type="match status" value="1"/>
</dbReference>
<keyword evidence="6" id="KW-0255">Endonuclease</keyword>
<dbReference type="PRINTS" id="PR00130">
    <property type="entry name" value="DNASEI"/>
</dbReference>
<dbReference type="InterPro" id="IPR016202">
    <property type="entry name" value="DNase_I"/>
</dbReference>
<evidence type="ECO:0000313" key="6">
    <source>
        <dbReference type="EMBL" id="VFQ44040.1"/>
    </source>
</evidence>
<accession>A0A4U8YKI6</accession>
<keyword evidence="3" id="KW-0378">Hydrolase</keyword>
<dbReference type="InterPro" id="IPR036691">
    <property type="entry name" value="Endo/exonu/phosph_ase_sf"/>
</dbReference>
<dbReference type="AlphaFoldDB" id="A0A4U8YKI6"/>
<feature type="domain" description="Endonuclease/exonuclease/phosphatase" evidence="5">
    <location>
        <begin position="95"/>
        <end position="333"/>
    </location>
</feature>
<evidence type="ECO:0000256" key="2">
    <source>
        <dbReference type="ARBA" id="ARBA00022722"/>
    </source>
</evidence>
<dbReference type="Gene3D" id="3.60.10.10">
    <property type="entry name" value="Endonuclease/exonuclease/phosphatase"/>
    <property type="match status" value="1"/>
</dbReference>
<dbReference type="CDD" id="cd10282">
    <property type="entry name" value="DNase1"/>
    <property type="match status" value="1"/>
</dbReference>
<dbReference type="RefSeq" id="WP_180138732.1">
    <property type="nucleotide sequence ID" value="NZ_CAADHO010000002.1"/>
</dbReference>
<evidence type="ECO:0000313" key="7">
    <source>
        <dbReference type="Proteomes" id="UP000507962"/>
    </source>
</evidence>
<protein>
    <submittedName>
        <fullName evidence="6">Endonuclease/exonuclease/phosphatase</fullName>
    </submittedName>
</protein>
<evidence type="ECO:0000256" key="1">
    <source>
        <dbReference type="ARBA" id="ARBA00007359"/>
    </source>
</evidence>
<evidence type="ECO:0000259" key="5">
    <source>
        <dbReference type="Pfam" id="PF03372"/>
    </source>
</evidence>
<dbReference type="Pfam" id="PF03372">
    <property type="entry name" value="Exo_endo_phos"/>
    <property type="match status" value="1"/>
</dbReference>
<sequence>MRLTDLRRALPDLLHPVFVFFFILLIMTPTAFGDCRGCCSGHGGVVCQDGVTICGDGTPLSEACQARGCIGCDSEPSVIAQNDPGPSAEPLAVANFNIQVFGVSKAKKPEVMEALGSIISHFDVVAVQEIRDKSGKAIQSLEEQVDALGRDYETVIGPRLGRTSSKEQYAYLYRTDVLEFIEAYTFDDSREDTFHREPFIAQFKTRQSNFSFVLITLHTDPDDATSEINALPQVVTDARAHFPEETRFVILGDLNADCAYYDEDELSSPLRGEGFRWLITNGMDTNLARSACAYDRIIITEETAPYFTGTSGVFPFDEILGLSAKEAKAVSDHYPVYGVFTTAPVGQ</sequence>
<dbReference type="InterPro" id="IPR005135">
    <property type="entry name" value="Endo/exonuclease/phosphatase"/>
</dbReference>
<keyword evidence="4" id="KW-0472">Membrane</keyword>
<dbReference type="GO" id="GO:0006308">
    <property type="term" value="P:DNA catabolic process"/>
    <property type="evidence" value="ECO:0007669"/>
    <property type="project" value="InterPro"/>
</dbReference>
<dbReference type="PANTHER" id="PTHR11371">
    <property type="entry name" value="DEOXYRIBONUCLEASE"/>
    <property type="match status" value="1"/>
</dbReference>
<evidence type="ECO:0000256" key="4">
    <source>
        <dbReference type="SAM" id="Phobius"/>
    </source>
</evidence>
<dbReference type="SUPFAM" id="SSF56219">
    <property type="entry name" value="DNase I-like"/>
    <property type="match status" value="1"/>
</dbReference>
<keyword evidence="4" id="KW-0812">Transmembrane</keyword>
<dbReference type="SMART" id="SM00476">
    <property type="entry name" value="DNaseIc"/>
    <property type="match status" value="1"/>
</dbReference>
<keyword evidence="2" id="KW-0540">Nuclease</keyword>
<feature type="transmembrane region" description="Helical" evidence="4">
    <location>
        <begin position="12"/>
        <end position="32"/>
    </location>
</feature>
<dbReference type="EMBL" id="CAADHO010000002">
    <property type="protein sequence ID" value="VFQ44040.1"/>
    <property type="molecule type" value="Genomic_DNA"/>
</dbReference>